<dbReference type="Pfam" id="PF01243">
    <property type="entry name" value="PNPOx_N"/>
    <property type="match status" value="1"/>
</dbReference>
<proteinExistence type="predicted"/>
<dbReference type="InterPro" id="IPR011576">
    <property type="entry name" value="Pyridox_Oxase_N"/>
</dbReference>
<sequence length="345" mass="37849">MERPQVVRGTGRLFPTLAAELIEARVALTVAQSIGLAMRATRNAAGASQRAYAQMRGWSKTHQHRLEAAAANLQLGRILEALEGTGFELALLATDAEGAAPSTGRRLKPEDWEDSELIAVDAARRRFPANREVRRTSTGPTWWWWQHSTDARARTPDWTTERAMLVSAAGATVASMDPTTAAPQADRPRFPDGYGIPESAEGQLAWTDVEPRLVQSKHYWISSVRPDGTPHSVPRWGVWLDGRFWYDGAPTTRHTRNVEVNPAVTLTLESGTEVIIIEGDSVATHAAADGLGARLSEAFGKYADSGYSPGPDSWSGQDGGGLRVITPRRAMAWFDFPKDCTRFRF</sequence>
<dbReference type="Gene3D" id="2.30.110.10">
    <property type="entry name" value="Electron Transport, Fmn-binding Protein, Chain A"/>
    <property type="match status" value="1"/>
</dbReference>
<evidence type="ECO:0000256" key="1">
    <source>
        <dbReference type="ARBA" id="ARBA00023002"/>
    </source>
</evidence>
<feature type="domain" description="Pyridoxamine 5'-phosphate oxidase N-terminal" evidence="2">
    <location>
        <begin position="215"/>
        <end position="281"/>
    </location>
</feature>
<name>A0ABY4YSF4_9MICO</name>
<evidence type="ECO:0000313" key="3">
    <source>
        <dbReference type="EMBL" id="USQ79681.1"/>
    </source>
</evidence>
<keyword evidence="1" id="KW-0560">Oxidoreductase</keyword>
<dbReference type="RefSeq" id="WP_252592785.1">
    <property type="nucleotide sequence ID" value="NZ_CP099489.1"/>
</dbReference>
<reference evidence="3" key="1">
    <citation type="submission" date="2022-06" db="EMBL/GenBank/DDBJ databases">
        <title>Ornithinimicrobium HY1793.</title>
        <authorList>
            <person name="Huang Y."/>
        </authorList>
    </citation>
    <scope>NUCLEOTIDE SEQUENCE</scope>
    <source>
        <strain evidence="3">HY1793</strain>
    </source>
</reference>
<evidence type="ECO:0000313" key="4">
    <source>
        <dbReference type="Proteomes" id="UP001056455"/>
    </source>
</evidence>
<dbReference type="InterPro" id="IPR052019">
    <property type="entry name" value="F420H2_bilvrd_red/Heme_oxyg"/>
</dbReference>
<dbReference type="EMBL" id="CP099489">
    <property type="protein sequence ID" value="USQ79681.1"/>
    <property type="molecule type" value="Genomic_DNA"/>
</dbReference>
<dbReference type="SUPFAM" id="SSF50475">
    <property type="entry name" value="FMN-binding split barrel"/>
    <property type="match status" value="1"/>
</dbReference>
<evidence type="ECO:0000259" key="2">
    <source>
        <dbReference type="Pfam" id="PF01243"/>
    </source>
</evidence>
<protein>
    <submittedName>
        <fullName evidence="3">Pyridoxamine 5'-phosphate oxidase family protein</fullName>
    </submittedName>
</protein>
<dbReference type="InterPro" id="IPR012349">
    <property type="entry name" value="Split_barrel_FMN-bd"/>
</dbReference>
<accession>A0ABY4YSF4</accession>
<dbReference type="PANTHER" id="PTHR35176">
    <property type="entry name" value="HEME OXYGENASE HI_0854-RELATED"/>
    <property type="match status" value="1"/>
</dbReference>
<dbReference type="PANTHER" id="PTHR35176:SF4">
    <property type="entry name" value="PYRIDOXAMINE 5'-PHOSPHATE OXIDASE-RELATED FMN-BINDING"/>
    <property type="match status" value="1"/>
</dbReference>
<gene>
    <name evidence="3" type="ORF">NF556_19160</name>
</gene>
<keyword evidence="4" id="KW-1185">Reference proteome</keyword>
<dbReference type="Proteomes" id="UP001056455">
    <property type="component" value="Chromosome"/>
</dbReference>
<organism evidence="3 4">
    <name type="scientific">Ornithinimicrobium faecis</name>
    <dbReference type="NCBI Taxonomy" id="2934158"/>
    <lineage>
        <taxon>Bacteria</taxon>
        <taxon>Bacillati</taxon>
        <taxon>Actinomycetota</taxon>
        <taxon>Actinomycetes</taxon>
        <taxon>Micrococcales</taxon>
        <taxon>Ornithinimicrobiaceae</taxon>
        <taxon>Ornithinimicrobium</taxon>
    </lineage>
</organism>